<keyword evidence="1" id="KW-0433">Leucine-rich repeat</keyword>
<evidence type="ECO:0000256" key="2">
    <source>
        <dbReference type="ARBA" id="ARBA00022737"/>
    </source>
</evidence>
<organism evidence="3 4">
    <name type="scientific">Absidia repens</name>
    <dbReference type="NCBI Taxonomy" id="90262"/>
    <lineage>
        <taxon>Eukaryota</taxon>
        <taxon>Fungi</taxon>
        <taxon>Fungi incertae sedis</taxon>
        <taxon>Mucoromycota</taxon>
        <taxon>Mucoromycotina</taxon>
        <taxon>Mucoromycetes</taxon>
        <taxon>Mucorales</taxon>
        <taxon>Cunninghamellaceae</taxon>
        <taxon>Absidia</taxon>
    </lineage>
</organism>
<dbReference type="GO" id="GO:0061499">
    <property type="term" value="C:outer plaque of mitotic spindle pole body"/>
    <property type="evidence" value="ECO:0007669"/>
    <property type="project" value="TreeGrafter"/>
</dbReference>
<dbReference type="PANTHER" id="PTHR47566:SF1">
    <property type="entry name" value="PROTEIN NUD1"/>
    <property type="match status" value="1"/>
</dbReference>
<dbReference type="Proteomes" id="UP000193560">
    <property type="component" value="Unassembled WGS sequence"/>
</dbReference>
<dbReference type="Gene3D" id="3.80.10.10">
    <property type="entry name" value="Ribonuclease Inhibitor"/>
    <property type="match status" value="2"/>
</dbReference>
<dbReference type="PANTHER" id="PTHR47566">
    <property type="match status" value="1"/>
</dbReference>
<evidence type="ECO:0000256" key="1">
    <source>
        <dbReference type="ARBA" id="ARBA00022614"/>
    </source>
</evidence>
<evidence type="ECO:0000313" key="4">
    <source>
        <dbReference type="Proteomes" id="UP000193560"/>
    </source>
</evidence>
<dbReference type="PROSITE" id="PS51450">
    <property type="entry name" value="LRR"/>
    <property type="match status" value="2"/>
</dbReference>
<evidence type="ECO:0000313" key="3">
    <source>
        <dbReference type="EMBL" id="ORZ24142.1"/>
    </source>
</evidence>
<protein>
    <submittedName>
        <fullName evidence="3">Uncharacterized protein</fullName>
    </submittedName>
</protein>
<dbReference type="AlphaFoldDB" id="A0A1X2IY01"/>
<name>A0A1X2IY01_9FUNG</name>
<dbReference type="GO" id="GO:0035591">
    <property type="term" value="F:signaling adaptor activity"/>
    <property type="evidence" value="ECO:0007669"/>
    <property type="project" value="TreeGrafter"/>
</dbReference>
<gene>
    <name evidence="3" type="ORF">BCR42DRAFT_432041</name>
</gene>
<sequence>MSGLPKSIQTLKINRNRLTDISGVIPLVNLQYLDICNNAISSFKDGGALNKLKVLHAENNKLKSCQFFQFMRGLEKLNLRGNRLEQLIFSDSTQLDNLEILDVSYNRIGHLESIERLTELRVLNLEHNDLYSISVKKQMVKLKALYLSFNRLTVLNGSFFPHLRTLQADDNHISRLLFMKSIPKLSEISLRNQCCQLADFDLQSLAGVQTLLLAGNILQRMHTLVDFGALEYLELCSTQLENLPCDFSQQAPNITVLCVGHNHLYSIKPLRKLRKLKKLVMVNNRLKRVNDLVKNLRSMKALRYLDFRDNPITFRYYPTSMPDSGSRKHPCQCTVQTQSTDWCEKVDEYLQTIPPIWLERRHTYRAVLLKACSNLAVMDGIPVSSEERSLAHTIVFRNCQQHQA</sequence>
<accession>A0A1X2IY01</accession>
<dbReference type="InterPro" id="IPR052574">
    <property type="entry name" value="CDIRP"/>
</dbReference>
<dbReference type="InterPro" id="IPR032675">
    <property type="entry name" value="LRR_dom_sf"/>
</dbReference>
<dbReference type="InterPro" id="IPR003591">
    <property type="entry name" value="Leu-rich_rpt_typical-subtyp"/>
</dbReference>
<dbReference type="OrthoDB" id="7451790at2759"/>
<dbReference type="GO" id="GO:0031028">
    <property type="term" value="P:septation initiation signaling"/>
    <property type="evidence" value="ECO:0007669"/>
    <property type="project" value="TreeGrafter"/>
</dbReference>
<dbReference type="SUPFAM" id="SSF52058">
    <property type="entry name" value="L domain-like"/>
    <property type="match status" value="1"/>
</dbReference>
<dbReference type="Pfam" id="PF13855">
    <property type="entry name" value="LRR_8"/>
    <property type="match status" value="1"/>
</dbReference>
<reference evidence="3 4" key="1">
    <citation type="submission" date="2016-07" db="EMBL/GenBank/DDBJ databases">
        <title>Pervasive Adenine N6-methylation of Active Genes in Fungi.</title>
        <authorList>
            <consortium name="DOE Joint Genome Institute"/>
            <person name="Mondo S.J."/>
            <person name="Dannebaum R.O."/>
            <person name="Kuo R.C."/>
            <person name="Labutti K."/>
            <person name="Haridas S."/>
            <person name="Kuo A."/>
            <person name="Salamov A."/>
            <person name="Ahrendt S.R."/>
            <person name="Lipzen A."/>
            <person name="Sullivan W."/>
            <person name="Andreopoulos W.B."/>
            <person name="Clum A."/>
            <person name="Lindquist E."/>
            <person name="Daum C."/>
            <person name="Ramamoorthy G.K."/>
            <person name="Gryganskyi A."/>
            <person name="Culley D."/>
            <person name="Magnuson J.K."/>
            <person name="James T.Y."/>
            <person name="O'Malley M.A."/>
            <person name="Stajich J.E."/>
            <person name="Spatafora J.W."/>
            <person name="Visel A."/>
            <person name="Grigoriev I.V."/>
        </authorList>
    </citation>
    <scope>NUCLEOTIDE SEQUENCE [LARGE SCALE GENOMIC DNA]</scope>
    <source>
        <strain evidence="3 4">NRRL 1336</strain>
    </source>
</reference>
<dbReference type="EMBL" id="MCGE01000002">
    <property type="protein sequence ID" value="ORZ24142.1"/>
    <property type="molecule type" value="Genomic_DNA"/>
</dbReference>
<proteinExistence type="predicted"/>
<dbReference type="GO" id="GO:1902412">
    <property type="term" value="P:regulation of mitotic cytokinesis"/>
    <property type="evidence" value="ECO:0007669"/>
    <property type="project" value="TreeGrafter"/>
</dbReference>
<keyword evidence="2" id="KW-0677">Repeat</keyword>
<dbReference type="STRING" id="90262.A0A1X2IY01"/>
<keyword evidence="4" id="KW-1185">Reference proteome</keyword>
<comment type="caution">
    <text evidence="3">The sequence shown here is derived from an EMBL/GenBank/DDBJ whole genome shotgun (WGS) entry which is preliminary data.</text>
</comment>
<dbReference type="SMART" id="SM00369">
    <property type="entry name" value="LRR_TYP"/>
    <property type="match status" value="7"/>
</dbReference>
<dbReference type="InterPro" id="IPR001611">
    <property type="entry name" value="Leu-rich_rpt"/>
</dbReference>
<dbReference type="SMART" id="SM00365">
    <property type="entry name" value="LRR_SD22"/>
    <property type="match status" value="5"/>
</dbReference>